<evidence type="ECO:0000313" key="9">
    <source>
        <dbReference type="Proteomes" id="UP000187209"/>
    </source>
</evidence>
<dbReference type="Proteomes" id="UP000187209">
    <property type="component" value="Unassembled WGS sequence"/>
</dbReference>
<evidence type="ECO:0000256" key="5">
    <source>
        <dbReference type="ARBA" id="ARBA00022984"/>
    </source>
</evidence>
<proteinExistence type="inferred from homology"/>
<dbReference type="EMBL" id="MPUH01000026">
    <property type="protein sequence ID" value="OMJ94470.1"/>
    <property type="molecule type" value="Genomic_DNA"/>
</dbReference>
<feature type="domain" description="Peptidase S11 D-alanyl-D-alanine carboxypeptidase A N-terminal" evidence="7">
    <location>
        <begin position="69"/>
        <end position="304"/>
    </location>
</feature>
<evidence type="ECO:0000256" key="6">
    <source>
        <dbReference type="ARBA" id="ARBA00023316"/>
    </source>
</evidence>
<keyword evidence="3" id="KW-0378">Hydrolase</keyword>
<comment type="similarity">
    <text evidence="1">Belongs to the peptidase S11 family.</text>
</comment>
<evidence type="ECO:0000256" key="2">
    <source>
        <dbReference type="ARBA" id="ARBA00022729"/>
    </source>
</evidence>
<dbReference type="Gene3D" id="3.40.710.10">
    <property type="entry name" value="DD-peptidase/beta-lactamase superfamily"/>
    <property type="match status" value="1"/>
</dbReference>
<keyword evidence="5" id="KW-0573">Peptidoglycan synthesis</keyword>
<evidence type="ECO:0000256" key="1">
    <source>
        <dbReference type="ARBA" id="ARBA00007164"/>
    </source>
</evidence>
<dbReference type="SUPFAM" id="SSF56601">
    <property type="entry name" value="beta-lactamase/transpeptidase-like"/>
    <property type="match status" value="1"/>
</dbReference>
<dbReference type="AlphaFoldDB" id="A0A1R2CZS0"/>
<dbReference type="GO" id="GO:0008360">
    <property type="term" value="P:regulation of cell shape"/>
    <property type="evidence" value="ECO:0007669"/>
    <property type="project" value="UniProtKB-KW"/>
</dbReference>
<evidence type="ECO:0000313" key="8">
    <source>
        <dbReference type="EMBL" id="OMJ94470.1"/>
    </source>
</evidence>
<reference evidence="8 9" key="1">
    <citation type="submission" date="2016-11" db="EMBL/GenBank/DDBJ databases">
        <title>The macronuclear genome of Stentor coeruleus: a giant cell with tiny introns.</title>
        <authorList>
            <person name="Slabodnick M."/>
            <person name="Ruby J.G."/>
            <person name="Reiff S.B."/>
            <person name="Swart E.C."/>
            <person name="Gosai S."/>
            <person name="Prabakaran S."/>
            <person name="Witkowska E."/>
            <person name="Larue G.E."/>
            <person name="Fisher S."/>
            <person name="Freeman R.M."/>
            <person name="Gunawardena J."/>
            <person name="Chu W."/>
            <person name="Stover N.A."/>
            <person name="Gregory B.D."/>
            <person name="Nowacki M."/>
            <person name="Derisi J."/>
            <person name="Roy S.W."/>
            <person name="Marshall W.F."/>
            <person name="Sood P."/>
        </authorList>
    </citation>
    <scope>NUCLEOTIDE SEQUENCE [LARGE SCALE GENOMIC DNA]</scope>
    <source>
        <strain evidence="8">WM001</strain>
    </source>
</reference>
<organism evidence="8 9">
    <name type="scientific">Stentor coeruleus</name>
    <dbReference type="NCBI Taxonomy" id="5963"/>
    <lineage>
        <taxon>Eukaryota</taxon>
        <taxon>Sar</taxon>
        <taxon>Alveolata</taxon>
        <taxon>Ciliophora</taxon>
        <taxon>Postciliodesmatophora</taxon>
        <taxon>Heterotrichea</taxon>
        <taxon>Heterotrichida</taxon>
        <taxon>Stentoridae</taxon>
        <taxon>Stentor</taxon>
    </lineage>
</organism>
<accession>A0A1R2CZS0</accession>
<keyword evidence="9" id="KW-1185">Reference proteome</keyword>
<evidence type="ECO:0000256" key="4">
    <source>
        <dbReference type="ARBA" id="ARBA00022960"/>
    </source>
</evidence>
<dbReference type="OrthoDB" id="10254188at2759"/>
<name>A0A1R2CZS0_9CILI</name>
<sequence>MLMPILTKKPIENPKKQSFEAPQLAKKMTIFPSHSKTPAFTISQISLYNKNLPQINKTSQNFSLLNKTCISKPQVTAKSWAIYDTNSETFIDSHKDSDKREIASLTKIMTCIVAIEEIMENKRSFDETVEISLSAASISGTKAGLSSKDTLKIIDLLYALMLPSGNDAALALAETIGSHCIGNEVEYFVQCMNIMAQRLGLRNTKFCNPHGMSTSKNISTAADLACLAGYAMKNRLFKKIVSSLGYSCGVLNGNFYRRIDWMNTNRLLTQGFNGVKTGFTPAAGPCLCCSISEGNFSVVIVILKSRYRHLRWSEALRLWSWATSAGIM</sequence>
<dbReference type="PANTHER" id="PTHR21581:SF6">
    <property type="entry name" value="TRAFFICKING PROTEIN PARTICLE COMPLEX SUBUNIT 12"/>
    <property type="match status" value="1"/>
</dbReference>
<dbReference type="InterPro" id="IPR018044">
    <property type="entry name" value="Peptidase_S11"/>
</dbReference>
<evidence type="ECO:0000259" key="7">
    <source>
        <dbReference type="Pfam" id="PF00768"/>
    </source>
</evidence>
<dbReference type="GO" id="GO:0009002">
    <property type="term" value="F:serine-type D-Ala-D-Ala carboxypeptidase activity"/>
    <property type="evidence" value="ECO:0007669"/>
    <property type="project" value="InterPro"/>
</dbReference>
<keyword evidence="2" id="KW-0732">Signal</keyword>
<dbReference type="InterPro" id="IPR001967">
    <property type="entry name" value="Peptidase_S11_N"/>
</dbReference>
<dbReference type="GO" id="GO:0006508">
    <property type="term" value="P:proteolysis"/>
    <property type="evidence" value="ECO:0007669"/>
    <property type="project" value="InterPro"/>
</dbReference>
<protein>
    <recommendedName>
        <fullName evidence="7">Peptidase S11 D-alanyl-D-alanine carboxypeptidase A N-terminal domain-containing protein</fullName>
    </recommendedName>
</protein>
<gene>
    <name evidence="8" type="ORF">SteCoe_2375</name>
</gene>
<dbReference type="InterPro" id="IPR012338">
    <property type="entry name" value="Beta-lactam/transpept-like"/>
</dbReference>
<dbReference type="Pfam" id="PF00768">
    <property type="entry name" value="Peptidase_S11"/>
    <property type="match status" value="1"/>
</dbReference>
<dbReference type="PANTHER" id="PTHR21581">
    <property type="entry name" value="D-ALANYL-D-ALANINE CARBOXYPEPTIDASE"/>
    <property type="match status" value="1"/>
</dbReference>
<keyword evidence="6" id="KW-0961">Cell wall biogenesis/degradation</keyword>
<dbReference type="GO" id="GO:0071555">
    <property type="term" value="P:cell wall organization"/>
    <property type="evidence" value="ECO:0007669"/>
    <property type="project" value="UniProtKB-KW"/>
</dbReference>
<comment type="caution">
    <text evidence="8">The sequence shown here is derived from an EMBL/GenBank/DDBJ whole genome shotgun (WGS) entry which is preliminary data.</text>
</comment>
<evidence type="ECO:0000256" key="3">
    <source>
        <dbReference type="ARBA" id="ARBA00022801"/>
    </source>
</evidence>
<dbReference type="PRINTS" id="PR00725">
    <property type="entry name" value="DADACBPTASE1"/>
</dbReference>
<keyword evidence="4" id="KW-0133">Cell shape</keyword>